<evidence type="ECO:0000313" key="2">
    <source>
        <dbReference type="Proteomes" id="UP000790709"/>
    </source>
</evidence>
<proteinExistence type="predicted"/>
<reference evidence="1" key="1">
    <citation type="journal article" date="2021" name="New Phytol.">
        <title>Evolutionary innovations through gain and loss of genes in the ectomycorrhizal Boletales.</title>
        <authorList>
            <person name="Wu G."/>
            <person name="Miyauchi S."/>
            <person name="Morin E."/>
            <person name="Kuo A."/>
            <person name="Drula E."/>
            <person name="Varga T."/>
            <person name="Kohler A."/>
            <person name="Feng B."/>
            <person name="Cao Y."/>
            <person name="Lipzen A."/>
            <person name="Daum C."/>
            <person name="Hundley H."/>
            <person name="Pangilinan J."/>
            <person name="Johnson J."/>
            <person name="Barry K."/>
            <person name="LaButti K."/>
            <person name="Ng V."/>
            <person name="Ahrendt S."/>
            <person name="Min B."/>
            <person name="Choi I.G."/>
            <person name="Park H."/>
            <person name="Plett J.M."/>
            <person name="Magnuson J."/>
            <person name="Spatafora J.W."/>
            <person name="Nagy L.G."/>
            <person name="Henrissat B."/>
            <person name="Grigoriev I.V."/>
            <person name="Yang Z.L."/>
            <person name="Xu J."/>
            <person name="Martin F.M."/>
        </authorList>
    </citation>
    <scope>NUCLEOTIDE SEQUENCE</scope>
    <source>
        <strain evidence="1">KUC20120723A-06</strain>
    </source>
</reference>
<evidence type="ECO:0000313" key="1">
    <source>
        <dbReference type="EMBL" id="KAH7918566.1"/>
    </source>
</evidence>
<dbReference type="Proteomes" id="UP000790709">
    <property type="component" value="Unassembled WGS sequence"/>
</dbReference>
<accession>A0ACB8AYS0</accession>
<dbReference type="EMBL" id="MU266767">
    <property type="protein sequence ID" value="KAH7918566.1"/>
    <property type="molecule type" value="Genomic_DNA"/>
</dbReference>
<keyword evidence="2" id="KW-1185">Reference proteome</keyword>
<gene>
    <name evidence="1" type="ORF">BV22DRAFT_1024391</name>
</gene>
<organism evidence="1 2">
    <name type="scientific">Leucogyrophana mollusca</name>
    <dbReference type="NCBI Taxonomy" id="85980"/>
    <lineage>
        <taxon>Eukaryota</taxon>
        <taxon>Fungi</taxon>
        <taxon>Dikarya</taxon>
        <taxon>Basidiomycota</taxon>
        <taxon>Agaricomycotina</taxon>
        <taxon>Agaricomycetes</taxon>
        <taxon>Agaricomycetidae</taxon>
        <taxon>Boletales</taxon>
        <taxon>Boletales incertae sedis</taxon>
        <taxon>Leucogyrophana</taxon>
    </lineage>
</organism>
<comment type="caution">
    <text evidence="1">The sequence shown here is derived from an EMBL/GenBank/DDBJ whole genome shotgun (WGS) entry which is preliminary data.</text>
</comment>
<protein>
    <submittedName>
        <fullName evidence="1">Uncharacterized protein</fullName>
    </submittedName>
</protein>
<name>A0ACB8AYS0_9AGAM</name>
<sequence>MVEDPPSRRTLVEEVEDGGAGGRTYGRFTEQFVGAVAEVLGVGKTTFETLKEEANQLSENEWAPFHNEDEWELAQFLMKNIGQTKIHEFLQLPIAKKSGLTFNTARSFLQRIDSLRTGPEWKCELIDVTGDRAGEDGKILHERVELWKRDPVECVKELIGNLTFRDIMSYAPERAYTDAEGHNRIFDEMWTGEWLWETQSRLPSGAVVAPVILSSDKTRLSQFCGDKQAWPVYLSIGNISKDTRRQVSAHATVLIGYLPVTKLDCFQKSTRALAGYRLFHRVMSTLLEPLADAGRGGTRMVCADGFIRQVHPILAAYIADHPEQCLVACCSESRCPRCLVEHDRRGEAMSSLLRDMQDSLKTLGRKKRNKRSKKFEREGLRAVFNPFWKDLPHTDIFACITPDILHQLHKGVFKDHLVDWCTSIVGEKEIDARFKAMNNYPGLRHFKKGISLVSQWTGTEHKEMQKVFIGLLAGAVDNRVLTVAQSLVDFIYYAQFQQHTTQSLSALQSCLETFHANKHVLVELDIREDFNIPKLHSIQHYISSIHALGSADGNNSEHPERLHIDYAKEAYRASNKRDYFEQMALWLQRQEAVHYKSAYLTWRQLGSHRQNSRCADQKEIDDSDDSDAEDTGLASTSVSTINISSRNMDSEVTIRQRYSIAQNPPFRGVTVAHIECAYGAVDFIGALTTFLTAHCPRTSIRPNCHDRFDIYKQITINRLRCSVTSHTHARYKVRATPMVPSRGRKAEVPEHFDTVFILGDGVDQQEYNDMELNMNAAPGLSIAQVRLIFHLPAHFGHVRHLLAYVEWFTPLRRLDDTTGMYVVSRSTRQRRCYASIVSVAAIVRNCHLIAKCGREIDSNWTSTNVLERADQFFVNKYIDVECFAALT</sequence>